<organism evidence="5 6">
    <name type="scientific">Laticauda laticaudata</name>
    <name type="common">Blue-ringed sea krait</name>
    <name type="synonym">Blue-lipped sea krait</name>
    <dbReference type="NCBI Taxonomy" id="8630"/>
    <lineage>
        <taxon>Eukaryota</taxon>
        <taxon>Metazoa</taxon>
        <taxon>Chordata</taxon>
        <taxon>Craniata</taxon>
        <taxon>Vertebrata</taxon>
        <taxon>Euteleostomi</taxon>
        <taxon>Lepidosauria</taxon>
        <taxon>Squamata</taxon>
        <taxon>Bifurcata</taxon>
        <taxon>Unidentata</taxon>
        <taxon>Episquamata</taxon>
        <taxon>Toxicofera</taxon>
        <taxon>Serpentes</taxon>
        <taxon>Colubroidea</taxon>
        <taxon>Elapidae</taxon>
        <taxon>Laticaudinae</taxon>
        <taxon>Laticauda</taxon>
    </lineage>
</organism>
<dbReference type="GO" id="GO:0004190">
    <property type="term" value="F:aspartic-type endopeptidase activity"/>
    <property type="evidence" value="ECO:0007669"/>
    <property type="project" value="UniProtKB-KW"/>
</dbReference>
<dbReference type="InterPro" id="IPR051592">
    <property type="entry name" value="HERV-K_Pro_peptidase_A2"/>
</dbReference>
<reference evidence="5" key="2">
    <citation type="submission" date="2025-09" db="UniProtKB">
        <authorList>
            <consortium name="Ensembl"/>
        </authorList>
    </citation>
    <scope>IDENTIFICATION</scope>
</reference>
<dbReference type="Proteomes" id="UP000694406">
    <property type="component" value="Unplaced"/>
</dbReference>
<proteinExistence type="predicted"/>
<evidence type="ECO:0000256" key="3">
    <source>
        <dbReference type="ARBA" id="ARBA00022801"/>
    </source>
</evidence>
<dbReference type="AlphaFoldDB" id="A0A8C5SD03"/>
<name>A0A8C5SD03_LATLA</name>
<dbReference type="GO" id="GO:0006508">
    <property type="term" value="P:proteolysis"/>
    <property type="evidence" value="ECO:0007669"/>
    <property type="project" value="UniProtKB-KW"/>
</dbReference>
<sequence length="106" mass="11594">ICCESARIMDHKLIKYTASSAGIDLITQEEIEFKFPMEVKIVPTQFKGPLPLGLVGLIFPRSSAHKKGCFVVPGVIDLDYTGILMIQIWVNLPQVLPCNSSASSST</sequence>
<dbReference type="Ensembl" id="ENSLLTT00000017404.1">
    <property type="protein sequence ID" value="ENSLLTP00000016772.1"/>
    <property type="gene ID" value="ENSLLTG00000012777.1"/>
</dbReference>
<evidence type="ECO:0000256" key="2">
    <source>
        <dbReference type="ARBA" id="ARBA00022750"/>
    </source>
</evidence>
<dbReference type="PANTHER" id="PTHR19422">
    <property type="entry name" value="GAG RETROVIRAL POLYPROTEIN"/>
    <property type="match status" value="1"/>
</dbReference>
<evidence type="ECO:0000313" key="5">
    <source>
        <dbReference type="Ensembl" id="ENSLLTP00000016772.1"/>
    </source>
</evidence>
<dbReference type="Pfam" id="PF00692">
    <property type="entry name" value="dUTPase"/>
    <property type="match status" value="1"/>
</dbReference>
<evidence type="ECO:0000313" key="6">
    <source>
        <dbReference type="Proteomes" id="UP000694406"/>
    </source>
</evidence>
<keyword evidence="3" id="KW-0378">Hydrolase</keyword>
<dbReference type="CDD" id="cd07557">
    <property type="entry name" value="trimeric_dUTPase"/>
    <property type="match status" value="1"/>
</dbReference>
<evidence type="ECO:0000256" key="1">
    <source>
        <dbReference type="ARBA" id="ARBA00022670"/>
    </source>
</evidence>
<protein>
    <recommendedName>
        <fullName evidence="4">dUTPase-like domain-containing protein</fullName>
    </recommendedName>
</protein>
<feature type="domain" description="dUTPase-like" evidence="4">
    <location>
        <begin position="17"/>
        <end position="90"/>
    </location>
</feature>
<dbReference type="GeneTree" id="ENSGT01000000215751"/>
<dbReference type="InterPro" id="IPR033704">
    <property type="entry name" value="dUTPase_trimeric"/>
</dbReference>
<dbReference type="PANTHER" id="PTHR19422:SF123">
    <property type="entry name" value="RT1 CLASS I, LOCUS CE15"/>
    <property type="match status" value="1"/>
</dbReference>
<dbReference type="InterPro" id="IPR036157">
    <property type="entry name" value="dUTPase-like_sf"/>
</dbReference>
<accession>A0A8C5SD03</accession>
<dbReference type="SUPFAM" id="SSF51283">
    <property type="entry name" value="dUTPase-like"/>
    <property type="match status" value="1"/>
</dbReference>
<dbReference type="InterPro" id="IPR029054">
    <property type="entry name" value="dUTPase-like"/>
</dbReference>
<keyword evidence="2" id="KW-0064">Aspartyl protease</keyword>
<keyword evidence="1" id="KW-0645">Protease</keyword>
<reference evidence="5" key="1">
    <citation type="submission" date="2025-08" db="UniProtKB">
        <authorList>
            <consortium name="Ensembl"/>
        </authorList>
    </citation>
    <scope>IDENTIFICATION</scope>
</reference>
<evidence type="ECO:0000259" key="4">
    <source>
        <dbReference type="Pfam" id="PF00692"/>
    </source>
</evidence>
<keyword evidence="6" id="KW-1185">Reference proteome</keyword>
<dbReference type="Gene3D" id="2.70.40.10">
    <property type="match status" value="1"/>
</dbReference>